<feature type="transmembrane region" description="Helical" evidence="1">
    <location>
        <begin position="130"/>
        <end position="151"/>
    </location>
</feature>
<feature type="transmembrane region" description="Helical" evidence="1">
    <location>
        <begin position="99"/>
        <end position="118"/>
    </location>
</feature>
<feature type="transmembrane region" description="Helical" evidence="1">
    <location>
        <begin position="158"/>
        <end position="180"/>
    </location>
</feature>
<evidence type="ECO:0000313" key="2">
    <source>
        <dbReference type="EMBL" id="WAM31378.1"/>
    </source>
</evidence>
<accession>A0ABY7BG42</accession>
<keyword evidence="1" id="KW-0812">Transmembrane</keyword>
<dbReference type="Proteomes" id="UP001164745">
    <property type="component" value="Chromosome"/>
</dbReference>
<sequence length="183" mass="20891">MYVGLNTNYHGQWNKNDSQLFEKLIKEKGPTQAQKIFLELSLKRLNAIIKEKKVISFSLDKIITMWHADHEAYDYAAEAQSKNLTAKIKLRKDNKIPKLIMNAYYLAILLPSLIALFLNSKNNDFTNPLPLIGCFIILGTILLHIPFEVALRYKNHSLIWFCFIAAQGIINGGSLITKILSKN</sequence>
<evidence type="ECO:0000256" key="1">
    <source>
        <dbReference type="SAM" id="Phobius"/>
    </source>
</evidence>
<reference evidence="2" key="1">
    <citation type="submission" date="2022-12" db="EMBL/GenBank/DDBJ databases">
        <authorList>
            <person name="Bing R.G."/>
            <person name="Willard D.J."/>
            <person name="Manesh M.J.H."/>
            <person name="Laemthong T."/>
            <person name="Crosby J.R."/>
            <person name="Kelly R.M."/>
        </authorList>
    </citation>
    <scope>NUCLEOTIDE SEQUENCE</scope>
    <source>
        <strain evidence="2">DSM 8991</strain>
    </source>
</reference>
<dbReference type="EMBL" id="CP113864">
    <property type="protein sequence ID" value="WAM31378.1"/>
    <property type="molecule type" value="Genomic_DNA"/>
</dbReference>
<protein>
    <submittedName>
        <fullName evidence="2">Uncharacterized protein</fullName>
    </submittedName>
</protein>
<dbReference type="RefSeq" id="WP_235374939.1">
    <property type="nucleotide sequence ID" value="NZ_CP113864.1"/>
</dbReference>
<evidence type="ECO:0000313" key="3">
    <source>
        <dbReference type="Proteomes" id="UP001164745"/>
    </source>
</evidence>
<proteinExistence type="predicted"/>
<keyword evidence="1" id="KW-1133">Transmembrane helix</keyword>
<keyword evidence="3" id="KW-1185">Reference proteome</keyword>
<name>A0ABY7BG42_9FIRM</name>
<keyword evidence="1" id="KW-0472">Membrane</keyword>
<organism evidence="2 3">
    <name type="scientific">Caldicellulosiruptor naganoensis</name>
    <dbReference type="NCBI Taxonomy" id="29324"/>
    <lineage>
        <taxon>Bacteria</taxon>
        <taxon>Bacillati</taxon>
        <taxon>Bacillota</taxon>
        <taxon>Bacillota incertae sedis</taxon>
        <taxon>Caldicellulosiruptorales</taxon>
        <taxon>Caldicellulosiruptoraceae</taxon>
        <taxon>Caldicellulosiruptor</taxon>
    </lineage>
</organism>
<gene>
    <name evidence="2" type="ORF">OTJ99_002240</name>
</gene>